<keyword evidence="11" id="KW-1185">Reference proteome</keyword>
<name>A0A923L738_9BACI</name>
<keyword evidence="5" id="KW-0809">Transit peptide</keyword>
<comment type="similarity">
    <text evidence="1">Belongs to the acyl-ACP thioesterase family.</text>
</comment>
<protein>
    <submittedName>
        <fullName evidence="10">Acyl-ACP thioesterase</fullName>
    </submittedName>
</protein>
<evidence type="ECO:0000313" key="10">
    <source>
        <dbReference type="EMBL" id="MBC5637664.1"/>
    </source>
</evidence>
<evidence type="ECO:0000259" key="8">
    <source>
        <dbReference type="Pfam" id="PF01643"/>
    </source>
</evidence>
<dbReference type="EMBL" id="JACOOL010000009">
    <property type="protein sequence ID" value="MBC5637664.1"/>
    <property type="molecule type" value="Genomic_DNA"/>
</dbReference>
<dbReference type="InterPro" id="IPR029069">
    <property type="entry name" value="HotDog_dom_sf"/>
</dbReference>
<dbReference type="CDD" id="cd00586">
    <property type="entry name" value="4HBT"/>
    <property type="match status" value="1"/>
</dbReference>
<dbReference type="PANTHER" id="PTHR31727:SF6">
    <property type="entry name" value="OLEOYL-ACYL CARRIER PROTEIN THIOESTERASE 1, CHLOROPLASTIC"/>
    <property type="match status" value="1"/>
</dbReference>
<dbReference type="InterPro" id="IPR049427">
    <property type="entry name" value="Acyl-ACP_TE_C"/>
</dbReference>
<dbReference type="PANTHER" id="PTHR31727">
    <property type="entry name" value="OLEOYL-ACYL CARRIER PROTEIN THIOESTERASE 1, CHLOROPLASTIC"/>
    <property type="match status" value="1"/>
</dbReference>
<organism evidence="10 11">
    <name type="scientific">Ornithinibacillus hominis</name>
    <dbReference type="NCBI Taxonomy" id="2763055"/>
    <lineage>
        <taxon>Bacteria</taxon>
        <taxon>Bacillati</taxon>
        <taxon>Bacillota</taxon>
        <taxon>Bacilli</taxon>
        <taxon>Bacillales</taxon>
        <taxon>Bacillaceae</taxon>
        <taxon>Ornithinibacillus</taxon>
    </lineage>
</organism>
<feature type="domain" description="Acyl-ACP thioesterase-like C-terminal" evidence="9">
    <location>
        <begin position="163"/>
        <end position="224"/>
    </location>
</feature>
<accession>A0A923L738</accession>
<dbReference type="GO" id="GO:0000036">
    <property type="term" value="F:acyl carrier activity"/>
    <property type="evidence" value="ECO:0007669"/>
    <property type="project" value="TreeGrafter"/>
</dbReference>
<gene>
    <name evidence="10" type="ORF">H8S33_12680</name>
</gene>
<dbReference type="GO" id="GO:0016297">
    <property type="term" value="F:fatty acyl-[ACP] hydrolase activity"/>
    <property type="evidence" value="ECO:0007669"/>
    <property type="project" value="InterPro"/>
</dbReference>
<proteinExistence type="inferred from homology"/>
<evidence type="ECO:0000313" key="11">
    <source>
        <dbReference type="Proteomes" id="UP000637359"/>
    </source>
</evidence>
<evidence type="ECO:0000256" key="6">
    <source>
        <dbReference type="ARBA" id="ARBA00023098"/>
    </source>
</evidence>
<dbReference type="Pfam" id="PF01643">
    <property type="entry name" value="Acyl-ACP_TE"/>
    <property type="match status" value="1"/>
</dbReference>
<dbReference type="AlphaFoldDB" id="A0A923L738"/>
<evidence type="ECO:0000256" key="4">
    <source>
        <dbReference type="ARBA" id="ARBA00022832"/>
    </source>
</evidence>
<comment type="caution">
    <text evidence="10">The sequence shown here is derived from an EMBL/GenBank/DDBJ whole genome shotgun (WGS) entry which is preliminary data.</text>
</comment>
<evidence type="ECO:0000256" key="7">
    <source>
        <dbReference type="ARBA" id="ARBA00023160"/>
    </source>
</evidence>
<evidence type="ECO:0000259" key="9">
    <source>
        <dbReference type="Pfam" id="PF20791"/>
    </source>
</evidence>
<evidence type="ECO:0000256" key="3">
    <source>
        <dbReference type="ARBA" id="ARBA00022801"/>
    </source>
</evidence>
<sequence length="251" mass="29189">MQPTIRYKKNYHVDLSDVDFQKELRLSALFGYFQDIANLAAENLGVGINQLLEKYGVAFVIMRIRVDMIRNPILDEEITIETWPLRPGKLEFERDYLVRDQNGEVIARAVSVWVIMDLKKRRLKRSEAINLDYPEYTEDRAINITLGKIKVSANLEDVYQKTIGYSDIDFNGHLNNAKYVDFIMDCFSLEDLHTYPIRSIEVNYLNEVLPGDRLVLKKDSTNKSNHTFFVDGVRESDEKIVFRSKVIVEGK</sequence>
<dbReference type="Gene3D" id="3.10.129.10">
    <property type="entry name" value="Hotdog Thioesterase"/>
    <property type="match status" value="2"/>
</dbReference>
<dbReference type="RefSeq" id="WP_186870371.1">
    <property type="nucleotide sequence ID" value="NZ_JACOOL010000009.1"/>
</dbReference>
<dbReference type="Pfam" id="PF20791">
    <property type="entry name" value="Acyl-ACP_TE_C"/>
    <property type="match status" value="1"/>
</dbReference>
<evidence type="ECO:0000256" key="2">
    <source>
        <dbReference type="ARBA" id="ARBA00022516"/>
    </source>
</evidence>
<dbReference type="SUPFAM" id="SSF54637">
    <property type="entry name" value="Thioesterase/thiol ester dehydrase-isomerase"/>
    <property type="match status" value="2"/>
</dbReference>
<dbReference type="InterPro" id="IPR045023">
    <property type="entry name" value="FATA/B"/>
</dbReference>
<dbReference type="Proteomes" id="UP000637359">
    <property type="component" value="Unassembled WGS sequence"/>
</dbReference>
<dbReference type="InterPro" id="IPR002864">
    <property type="entry name" value="Acyl-ACP_thioesterase_NHD"/>
</dbReference>
<evidence type="ECO:0000256" key="1">
    <source>
        <dbReference type="ARBA" id="ARBA00006500"/>
    </source>
</evidence>
<keyword evidence="3" id="KW-0378">Hydrolase</keyword>
<feature type="domain" description="Acyl-ACP thioesterase N-terminal hotdog" evidence="8">
    <location>
        <begin position="6"/>
        <end position="125"/>
    </location>
</feature>
<keyword evidence="6" id="KW-0443">Lipid metabolism</keyword>
<evidence type="ECO:0000256" key="5">
    <source>
        <dbReference type="ARBA" id="ARBA00022946"/>
    </source>
</evidence>
<reference evidence="10" key="1">
    <citation type="submission" date="2020-08" db="EMBL/GenBank/DDBJ databases">
        <title>Genome public.</title>
        <authorList>
            <person name="Liu C."/>
            <person name="Sun Q."/>
        </authorList>
    </citation>
    <scope>NUCLEOTIDE SEQUENCE</scope>
    <source>
        <strain evidence="10">BX22</strain>
    </source>
</reference>
<keyword evidence="2" id="KW-0444">Lipid biosynthesis</keyword>
<keyword evidence="7" id="KW-0275">Fatty acid biosynthesis</keyword>
<keyword evidence="4" id="KW-0276">Fatty acid metabolism</keyword>